<dbReference type="CDD" id="cd01650">
    <property type="entry name" value="RT_nLTR_like"/>
    <property type="match status" value="1"/>
</dbReference>
<organism evidence="2 4">
    <name type="scientific">Didymodactylos carnosus</name>
    <dbReference type="NCBI Taxonomy" id="1234261"/>
    <lineage>
        <taxon>Eukaryota</taxon>
        <taxon>Metazoa</taxon>
        <taxon>Spiralia</taxon>
        <taxon>Gnathifera</taxon>
        <taxon>Rotifera</taxon>
        <taxon>Eurotatoria</taxon>
        <taxon>Bdelloidea</taxon>
        <taxon>Philodinida</taxon>
        <taxon>Philodinidae</taxon>
        <taxon>Didymodactylos</taxon>
    </lineage>
</organism>
<evidence type="ECO:0000313" key="4">
    <source>
        <dbReference type="Proteomes" id="UP000663829"/>
    </source>
</evidence>
<feature type="domain" description="Reverse transcriptase" evidence="1">
    <location>
        <begin position="1"/>
        <end position="271"/>
    </location>
</feature>
<accession>A0A814RYP5</accession>
<reference evidence="2" key="1">
    <citation type="submission" date="2021-02" db="EMBL/GenBank/DDBJ databases">
        <authorList>
            <person name="Nowell W R."/>
        </authorList>
    </citation>
    <scope>NUCLEOTIDE SEQUENCE</scope>
</reference>
<dbReference type="Proteomes" id="UP000681722">
    <property type="component" value="Unassembled WGS sequence"/>
</dbReference>
<sequence length="360" mass="41441">MYEKGEWPRDFTKAIIVTMEKKPNATECADHRTLSLIPHASKIMLKVLAERLEAKTQYFSGKTQFGFRRGCGTKEAIGVMRMLYERCLEHGLDVFICFVDFEKAFDRVNWKKLMEILKKIGVDWKDRRLIKNLYLNQEAIVRVADGMSEPAVIGRGVRQGCLLSPLLFSIYAEMMMIEAMEDVSAGIKVGGKLLKDVRFADDQAMVASSDEDLQKLMDSLVKSSEKFDIKINVKKTKTMVISRQGGKLVNIIINGQTVEQVTKFRYLGALITEDGRCAAEIRARIAMAKDAFSKHRELLTRRMDRKLKKKIIKAVVWSVALYGSETWTIMPDGMKRLQAFEMWIWRKMEKISWKDKRTND</sequence>
<dbReference type="PANTHER" id="PTHR47027:SF8">
    <property type="entry name" value="RIBONUCLEASE H"/>
    <property type="match status" value="1"/>
</dbReference>
<evidence type="ECO:0000313" key="2">
    <source>
        <dbReference type="EMBL" id="CAF1140793.1"/>
    </source>
</evidence>
<dbReference type="EMBL" id="CAJOBC010006596">
    <property type="protein sequence ID" value="CAF3904495.1"/>
    <property type="molecule type" value="Genomic_DNA"/>
</dbReference>
<evidence type="ECO:0000313" key="3">
    <source>
        <dbReference type="EMBL" id="CAF3904495.1"/>
    </source>
</evidence>
<dbReference type="AlphaFoldDB" id="A0A814RYP5"/>
<comment type="caution">
    <text evidence="2">The sequence shown here is derived from an EMBL/GenBank/DDBJ whole genome shotgun (WGS) entry which is preliminary data.</text>
</comment>
<dbReference type="PROSITE" id="PS50878">
    <property type="entry name" value="RT_POL"/>
    <property type="match status" value="1"/>
</dbReference>
<proteinExistence type="predicted"/>
<dbReference type="Proteomes" id="UP000663829">
    <property type="component" value="Unassembled WGS sequence"/>
</dbReference>
<dbReference type="OrthoDB" id="425681at2759"/>
<keyword evidence="4" id="KW-1185">Reference proteome</keyword>
<dbReference type="InterPro" id="IPR043502">
    <property type="entry name" value="DNA/RNA_pol_sf"/>
</dbReference>
<dbReference type="EMBL" id="CAJNOQ010006596">
    <property type="protein sequence ID" value="CAF1140793.1"/>
    <property type="molecule type" value="Genomic_DNA"/>
</dbReference>
<name>A0A814RYP5_9BILA</name>
<dbReference type="Pfam" id="PF00078">
    <property type="entry name" value="RVT_1"/>
    <property type="match status" value="1"/>
</dbReference>
<evidence type="ECO:0000259" key="1">
    <source>
        <dbReference type="PROSITE" id="PS50878"/>
    </source>
</evidence>
<dbReference type="InterPro" id="IPR000477">
    <property type="entry name" value="RT_dom"/>
</dbReference>
<dbReference type="SUPFAM" id="SSF56672">
    <property type="entry name" value="DNA/RNA polymerases"/>
    <property type="match status" value="1"/>
</dbReference>
<protein>
    <recommendedName>
        <fullName evidence="1">Reverse transcriptase domain-containing protein</fullName>
    </recommendedName>
</protein>
<gene>
    <name evidence="2" type="ORF">GPM918_LOCUS20675</name>
    <name evidence="3" type="ORF">SRO942_LOCUS20672</name>
</gene>
<dbReference type="PANTHER" id="PTHR47027">
    <property type="entry name" value="REVERSE TRANSCRIPTASE DOMAIN-CONTAINING PROTEIN"/>
    <property type="match status" value="1"/>
</dbReference>